<dbReference type="OrthoDB" id="1181826at2759"/>
<keyword evidence="3 7" id="KW-0812">Transmembrane</keyword>
<dbReference type="Pfam" id="PF00854">
    <property type="entry name" value="PTR2"/>
    <property type="match status" value="1"/>
</dbReference>
<feature type="transmembrane region" description="Helical" evidence="7">
    <location>
        <begin position="328"/>
        <end position="349"/>
    </location>
</feature>
<comment type="similarity">
    <text evidence="2">Belongs to the major facilitator superfamily. Proton-dependent oligopeptide transporter (POT/PTR) (TC 2.A.17) family.</text>
</comment>
<evidence type="ECO:0000256" key="3">
    <source>
        <dbReference type="ARBA" id="ARBA00022692"/>
    </source>
</evidence>
<keyword evidence="4 7" id="KW-1133">Transmembrane helix</keyword>
<dbReference type="Gene3D" id="1.20.1250.20">
    <property type="entry name" value="MFS general substrate transporter like domains"/>
    <property type="match status" value="1"/>
</dbReference>
<evidence type="ECO:0000313" key="8">
    <source>
        <dbReference type="EMBL" id="PIN25039.1"/>
    </source>
</evidence>
<protein>
    <submittedName>
        <fullName evidence="8">H+/oligopeptide symporter</fullName>
    </submittedName>
</protein>
<dbReference type="GO" id="GO:0022857">
    <property type="term" value="F:transmembrane transporter activity"/>
    <property type="evidence" value="ECO:0007669"/>
    <property type="project" value="InterPro"/>
</dbReference>
<dbReference type="InterPro" id="IPR036259">
    <property type="entry name" value="MFS_trans_sf"/>
</dbReference>
<feature type="transmembrane region" description="Helical" evidence="7">
    <location>
        <begin position="28"/>
        <end position="48"/>
    </location>
</feature>
<evidence type="ECO:0000256" key="4">
    <source>
        <dbReference type="ARBA" id="ARBA00022989"/>
    </source>
</evidence>
<feature type="transmembrane region" description="Helical" evidence="7">
    <location>
        <begin position="215"/>
        <end position="234"/>
    </location>
</feature>
<gene>
    <name evidence="8" type="ORF">CDL12_02226</name>
</gene>
<proteinExistence type="inferred from homology"/>
<feature type="transmembrane region" description="Helical" evidence="7">
    <location>
        <begin position="68"/>
        <end position="89"/>
    </location>
</feature>
<dbReference type="Proteomes" id="UP000231279">
    <property type="component" value="Unassembled WGS sequence"/>
</dbReference>
<comment type="caution">
    <text evidence="8">The sequence shown here is derived from an EMBL/GenBank/DDBJ whole genome shotgun (WGS) entry which is preliminary data.</text>
</comment>
<dbReference type="PANTHER" id="PTHR11654">
    <property type="entry name" value="OLIGOPEPTIDE TRANSPORTER-RELATED"/>
    <property type="match status" value="1"/>
</dbReference>
<evidence type="ECO:0000256" key="5">
    <source>
        <dbReference type="ARBA" id="ARBA00023136"/>
    </source>
</evidence>
<evidence type="ECO:0000256" key="2">
    <source>
        <dbReference type="ARBA" id="ARBA00005982"/>
    </source>
</evidence>
<comment type="similarity">
    <text evidence="6">Belongs to the major facilitator superfamily. Phosphate:H(+) symporter (TC 2.A.1.9) family.</text>
</comment>
<feature type="transmembrane region" description="Helical" evidence="7">
    <location>
        <begin position="284"/>
        <end position="307"/>
    </location>
</feature>
<dbReference type="InterPro" id="IPR000109">
    <property type="entry name" value="POT_fam"/>
</dbReference>
<feature type="transmembrane region" description="Helical" evidence="7">
    <location>
        <begin position="416"/>
        <end position="438"/>
    </location>
</feature>
<reference evidence="9" key="1">
    <citation type="journal article" date="2018" name="Gigascience">
        <title>Genome assembly of the Pink Ipe (Handroanthus impetiginosus, Bignoniaceae), a highly valued, ecologically keystone Neotropical timber forest tree.</title>
        <authorList>
            <person name="Silva-Junior O.B."/>
            <person name="Grattapaglia D."/>
            <person name="Novaes E."/>
            <person name="Collevatti R.G."/>
        </authorList>
    </citation>
    <scope>NUCLEOTIDE SEQUENCE [LARGE SCALE GENOMIC DNA]</scope>
    <source>
        <strain evidence="9">cv. UFG-1</strain>
    </source>
</reference>
<feature type="transmembrane region" description="Helical" evidence="7">
    <location>
        <begin position="369"/>
        <end position="395"/>
    </location>
</feature>
<keyword evidence="5 7" id="KW-0472">Membrane</keyword>
<evidence type="ECO:0000256" key="1">
    <source>
        <dbReference type="ARBA" id="ARBA00004141"/>
    </source>
</evidence>
<name>A0A2G9I5L2_9LAMI</name>
<dbReference type="GO" id="GO:0016020">
    <property type="term" value="C:membrane"/>
    <property type="evidence" value="ECO:0007669"/>
    <property type="project" value="UniProtKB-SubCell"/>
</dbReference>
<dbReference type="SUPFAM" id="SSF103473">
    <property type="entry name" value="MFS general substrate transporter"/>
    <property type="match status" value="1"/>
</dbReference>
<dbReference type="EMBL" id="NKXS01000321">
    <property type="protein sequence ID" value="PIN25039.1"/>
    <property type="molecule type" value="Genomic_DNA"/>
</dbReference>
<sequence length="472" mass="53386">MSTPPVLANAMGTCSEYKPECIGQGQKVLFYTALPLIAFGMSGHLTSWNSFMAEQFSEEEDQFDGNTFWRFFCGVFAVIITTFVAVWALPYIKPWSLRFGIPAICTLVATLLFFSGSCSYKYFRPTGSPLIMFVRVFVAALLKLFYRIPRDAKELYEIQSSEVHVVPHTRSLRCLDKAAIVIPTKPLQEQEKNIWRLCTVTEVEETKTIMRMIPVWMTFILCGVVSAIGFTYFIEQLNHMNHKVGRLKVPTVVFLWFFEQAQNQCAKLYAKFANLLGESGSRKLAPPIGIAVSMILAILCCITAAKVENRRLGVVQKHGLVDKPNETVPMTMFWLLPQFLLLGAFNGIFDYSALCFFIDQSPVSTRGYLPFFITAVFGVGILGSVLSVFLVGKVSERGGKMNWFQHNLNGSRLEKYYWTLAWLMAINLVVFIVVAILYRYKESQLEDQEGEEFEGMDEGYDDNAKCSCCSCC</sequence>
<feature type="transmembrane region" description="Helical" evidence="7">
    <location>
        <begin position="101"/>
        <end position="123"/>
    </location>
</feature>
<evidence type="ECO:0000256" key="6">
    <source>
        <dbReference type="ARBA" id="ARBA00044504"/>
    </source>
</evidence>
<dbReference type="AlphaFoldDB" id="A0A2G9I5L2"/>
<evidence type="ECO:0000313" key="9">
    <source>
        <dbReference type="Proteomes" id="UP000231279"/>
    </source>
</evidence>
<comment type="subcellular location">
    <subcellularLocation>
        <location evidence="1">Membrane</location>
        <topology evidence="1">Multi-pass membrane protein</topology>
    </subcellularLocation>
</comment>
<keyword evidence="9" id="KW-1185">Reference proteome</keyword>
<evidence type="ECO:0000256" key="7">
    <source>
        <dbReference type="SAM" id="Phobius"/>
    </source>
</evidence>
<organism evidence="8 9">
    <name type="scientific">Handroanthus impetiginosus</name>
    <dbReference type="NCBI Taxonomy" id="429701"/>
    <lineage>
        <taxon>Eukaryota</taxon>
        <taxon>Viridiplantae</taxon>
        <taxon>Streptophyta</taxon>
        <taxon>Embryophyta</taxon>
        <taxon>Tracheophyta</taxon>
        <taxon>Spermatophyta</taxon>
        <taxon>Magnoliopsida</taxon>
        <taxon>eudicotyledons</taxon>
        <taxon>Gunneridae</taxon>
        <taxon>Pentapetalae</taxon>
        <taxon>asterids</taxon>
        <taxon>lamiids</taxon>
        <taxon>Lamiales</taxon>
        <taxon>Bignoniaceae</taxon>
        <taxon>Crescentiina</taxon>
        <taxon>Tabebuia alliance</taxon>
        <taxon>Handroanthus</taxon>
    </lineage>
</organism>
<accession>A0A2G9I5L2</accession>
<feature type="transmembrane region" description="Helical" evidence="7">
    <location>
        <begin position="129"/>
        <end position="146"/>
    </location>
</feature>